<feature type="transmembrane region" description="Helical" evidence="5">
    <location>
        <begin position="257"/>
        <end position="277"/>
    </location>
</feature>
<reference evidence="8" key="1">
    <citation type="submission" date="2016-10" db="EMBL/GenBank/DDBJ databases">
        <authorList>
            <person name="Varghese N."/>
            <person name="Submissions S."/>
        </authorList>
    </citation>
    <scope>NUCLEOTIDE SEQUENCE [LARGE SCALE GENOMIC DNA]</scope>
    <source>
        <strain evidence="8">DSM 44544</strain>
    </source>
</reference>
<feature type="transmembrane region" description="Helical" evidence="5">
    <location>
        <begin position="308"/>
        <end position="332"/>
    </location>
</feature>
<keyword evidence="8" id="KW-1185">Reference proteome</keyword>
<dbReference type="OrthoDB" id="9787026at2"/>
<dbReference type="InterPro" id="IPR020846">
    <property type="entry name" value="MFS_dom"/>
</dbReference>
<keyword evidence="2 5" id="KW-0812">Transmembrane</keyword>
<sequence>MAKSLRIQATVATFICMTFSMSGIFVGSFSVFLPAVSQAMHWGLPVFTLVFTVSQYVTAAACPLGGRITRLVGVRITATTGVVLFAGGLLALSQMDSAGPLYWLGIVCIGLGAGLSGPVVYARVVSSWYDANRALMLALVTAVAVQLSQTWVAPVARWLIDTHDWRFALRVFALAVLVCAGGAAAFLLRLNPAEPLGAPATDEGADAGASGTKAMRTRTYWALTLADCLAAGALVGTQTHLVPWLGGRGVSADRTTLLASVLAFSGMAGVVLCAFFADRIQSQRFIAALYLIPVAGTMLLFFSGTSFALQFLGAVLSGVALSTVTMLLPYLVTRYFGLKASAEIFGFSLGLNVVSIGTATLLISDGFDATGSFTVPMALVIGATVVAFLLMATLKPFTYTVSRTPARSESAVLASQAEG</sequence>
<feature type="transmembrane region" description="Helical" evidence="5">
    <location>
        <begin position="76"/>
        <end position="95"/>
    </location>
</feature>
<evidence type="ECO:0000256" key="5">
    <source>
        <dbReference type="SAM" id="Phobius"/>
    </source>
</evidence>
<feature type="transmembrane region" description="Helical" evidence="5">
    <location>
        <begin position="42"/>
        <end position="64"/>
    </location>
</feature>
<evidence type="ECO:0000256" key="1">
    <source>
        <dbReference type="ARBA" id="ARBA00004651"/>
    </source>
</evidence>
<dbReference type="SUPFAM" id="SSF103473">
    <property type="entry name" value="MFS general substrate transporter"/>
    <property type="match status" value="1"/>
</dbReference>
<feature type="transmembrane region" description="Helical" evidence="5">
    <location>
        <begin position="101"/>
        <end position="122"/>
    </location>
</feature>
<dbReference type="GO" id="GO:0022857">
    <property type="term" value="F:transmembrane transporter activity"/>
    <property type="evidence" value="ECO:0007669"/>
    <property type="project" value="InterPro"/>
</dbReference>
<dbReference type="PANTHER" id="PTHR11360">
    <property type="entry name" value="MONOCARBOXYLATE TRANSPORTER"/>
    <property type="match status" value="1"/>
</dbReference>
<dbReference type="Pfam" id="PF07690">
    <property type="entry name" value="MFS_1"/>
    <property type="match status" value="1"/>
</dbReference>
<comment type="subcellular location">
    <subcellularLocation>
        <location evidence="1">Cell membrane</location>
        <topology evidence="1">Multi-pass membrane protein</topology>
    </subcellularLocation>
</comment>
<dbReference type="STRING" id="208445.SAMN04489727_6435"/>
<evidence type="ECO:0000256" key="2">
    <source>
        <dbReference type="ARBA" id="ARBA00022692"/>
    </source>
</evidence>
<feature type="transmembrane region" description="Helical" evidence="5">
    <location>
        <begin position="220"/>
        <end position="237"/>
    </location>
</feature>
<feature type="transmembrane region" description="Helical" evidence="5">
    <location>
        <begin position="375"/>
        <end position="394"/>
    </location>
</feature>
<proteinExistence type="predicted"/>
<dbReference type="InterPro" id="IPR050327">
    <property type="entry name" value="Proton-linked_MCT"/>
</dbReference>
<dbReference type="InterPro" id="IPR011701">
    <property type="entry name" value="MFS"/>
</dbReference>
<dbReference type="Proteomes" id="UP000199622">
    <property type="component" value="Unassembled WGS sequence"/>
</dbReference>
<feature type="transmembrane region" description="Helical" evidence="5">
    <location>
        <begin position="134"/>
        <end position="155"/>
    </location>
</feature>
<name>A0A1H4XXT7_9PSEU</name>
<keyword evidence="3 5" id="KW-1133">Transmembrane helix</keyword>
<evidence type="ECO:0000313" key="7">
    <source>
        <dbReference type="EMBL" id="SED10572.1"/>
    </source>
</evidence>
<feature type="domain" description="Major facilitator superfamily (MFS) profile" evidence="6">
    <location>
        <begin position="11"/>
        <end position="395"/>
    </location>
</feature>
<dbReference type="PANTHER" id="PTHR11360:SF284">
    <property type="entry name" value="EG:103B4.3 PROTEIN-RELATED"/>
    <property type="match status" value="1"/>
</dbReference>
<evidence type="ECO:0000256" key="3">
    <source>
        <dbReference type="ARBA" id="ARBA00022989"/>
    </source>
</evidence>
<gene>
    <name evidence="7" type="ORF">SAMN04489727_6435</name>
</gene>
<feature type="transmembrane region" description="Helical" evidence="5">
    <location>
        <begin position="12"/>
        <end position="36"/>
    </location>
</feature>
<feature type="transmembrane region" description="Helical" evidence="5">
    <location>
        <begin position="284"/>
        <end position="302"/>
    </location>
</feature>
<protein>
    <submittedName>
        <fullName evidence="7">Cyanate permease</fullName>
    </submittedName>
</protein>
<evidence type="ECO:0000313" key="8">
    <source>
        <dbReference type="Proteomes" id="UP000199622"/>
    </source>
</evidence>
<organism evidence="7 8">
    <name type="scientific">Amycolatopsis tolypomycina</name>
    <dbReference type="NCBI Taxonomy" id="208445"/>
    <lineage>
        <taxon>Bacteria</taxon>
        <taxon>Bacillati</taxon>
        <taxon>Actinomycetota</taxon>
        <taxon>Actinomycetes</taxon>
        <taxon>Pseudonocardiales</taxon>
        <taxon>Pseudonocardiaceae</taxon>
        <taxon>Amycolatopsis</taxon>
    </lineage>
</organism>
<evidence type="ECO:0000259" key="6">
    <source>
        <dbReference type="PROSITE" id="PS50850"/>
    </source>
</evidence>
<dbReference type="GO" id="GO:0005886">
    <property type="term" value="C:plasma membrane"/>
    <property type="evidence" value="ECO:0007669"/>
    <property type="project" value="UniProtKB-SubCell"/>
</dbReference>
<keyword evidence="4 5" id="KW-0472">Membrane</keyword>
<dbReference type="PROSITE" id="PS50850">
    <property type="entry name" value="MFS"/>
    <property type="match status" value="1"/>
</dbReference>
<dbReference type="InterPro" id="IPR036259">
    <property type="entry name" value="MFS_trans_sf"/>
</dbReference>
<dbReference type="EMBL" id="FNSO01000004">
    <property type="protein sequence ID" value="SED10572.1"/>
    <property type="molecule type" value="Genomic_DNA"/>
</dbReference>
<dbReference type="Gene3D" id="1.20.1250.20">
    <property type="entry name" value="MFS general substrate transporter like domains"/>
    <property type="match status" value="1"/>
</dbReference>
<accession>A0A1H4XXT7</accession>
<evidence type="ECO:0000256" key="4">
    <source>
        <dbReference type="ARBA" id="ARBA00023136"/>
    </source>
</evidence>
<feature type="transmembrane region" description="Helical" evidence="5">
    <location>
        <begin position="167"/>
        <end position="188"/>
    </location>
</feature>
<feature type="transmembrane region" description="Helical" evidence="5">
    <location>
        <begin position="344"/>
        <end position="363"/>
    </location>
</feature>
<dbReference type="AlphaFoldDB" id="A0A1H4XXT7"/>